<evidence type="ECO:0000313" key="1">
    <source>
        <dbReference type="EMBL" id="MBD8129240.1"/>
    </source>
</evidence>
<dbReference type="EMBL" id="JACYNR010000049">
    <property type="protein sequence ID" value="MBD8129240.1"/>
    <property type="molecule type" value="Genomic_DNA"/>
</dbReference>
<protein>
    <submittedName>
        <fullName evidence="1">Baseplate J/gp47 family protein</fullName>
    </submittedName>
</protein>
<dbReference type="Proteomes" id="UP000610459">
    <property type="component" value="Unassembled WGS sequence"/>
</dbReference>
<name>A0ACC5PW44_ENTAG</name>
<organism evidence="1 2">
    <name type="scientific">Enterobacter agglomerans</name>
    <name type="common">Erwinia herbicola</name>
    <name type="synonym">Pantoea agglomerans</name>
    <dbReference type="NCBI Taxonomy" id="549"/>
    <lineage>
        <taxon>Bacteria</taxon>
        <taxon>Pseudomonadati</taxon>
        <taxon>Pseudomonadota</taxon>
        <taxon>Gammaproteobacteria</taxon>
        <taxon>Enterobacterales</taxon>
        <taxon>Erwiniaceae</taxon>
        <taxon>Pantoea</taxon>
        <taxon>Pantoea agglomerans group</taxon>
    </lineage>
</organism>
<keyword evidence="2" id="KW-1185">Reference proteome</keyword>
<gene>
    <name evidence="1" type="ORF">IFT41_24405</name>
</gene>
<proteinExistence type="predicted"/>
<comment type="caution">
    <text evidence="1">The sequence shown here is derived from an EMBL/GenBank/DDBJ whole genome shotgun (WGS) entry which is preliminary data.</text>
</comment>
<evidence type="ECO:0000313" key="2">
    <source>
        <dbReference type="Proteomes" id="UP000610459"/>
    </source>
</evidence>
<reference evidence="1 2" key="1">
    <citation type="journal article" date="2020" name="FEMS Microbiol. Ecol.">
        <title>Temporal dynamics of bacterial communities during seed development and maturation.</title>
        <authorList>
            <person name="Chesneau G."/>
            <person name="Torres-Cortes G."/>
            <person name="Briand M."/>
            <person name="Darrasse A."/>
            <person name="Preveaux A."/>
            <person name="Marais C."/>
            <person name="Jacques M.A."/>
            <person name="Shade A."/>
            <person name="Barret M."/>
        </authorList>
    </citation>
    <scope>NUCLEOTIDE SEQUENCE [LARGE SCALE GENOMIC DNA]</scope>
    <source>
        <strain evidence="1 2">CFBP13709</strain>
    </source>
</reference>
<accession>A0ACC5PW44</accession>
<sequence length="385" mass="40207">MGKLTDQGYVADRLDDIFSGLVTKFKGIYGDDILTDPDDPDGQMIGIFAQMRADIEGVIETVAQANDPDNATGTWLEQKVAFAGLTRRGASYSVIQDVLLGGTAGKTVPAGATVSGSGTQWVTQTDATFGADGTVKADFRSAEAGQFSVDAGTKLSIVTVIAGWDSATTTVAATPGENEETDPELLARFYKSRARASSNCVDGTLADIAGLTGVTDAVALENRTDETDAGGVAPHTVNYIVEGGDNAAVAKAIYDNWPGTGLQGAVSVEVTRRSGKTVAIRFDRPAAVDVTAVIRIGRRENFTHVDEDTVKAAIVALAYKTGEWVYRSDVSAAAGAVSGVFVREVLLTRDGGTPADVLSVPIGAREKARFLTTGITVQVIEDTST</sequence>